<evidence type="ECO:0000313" key="1">
    <source>
        <dbReference type="EnsemblMetazoa" id="RPRC004392-PA"/>
    </source>
</evidence>
<sequence length="921" mass="108747">MSKKCIKEFRLEVTVNLPEIYIFIKQLIFTVKRPRHECLNKSLISKLLKKYFVPNQFVRDYDSLEEESLTENNSVKRCVENLLKFQRKMYTYELDDDIAEIPLVEESEKKEMSHFQQYHCSNMTISNYDRFINKSVLKLLTPTDTKFRKHLRYHVGLCKLPKIKQAATYGLFFDEVANPVRRYYLYPISNKSHRAILNEDENKTSSDVNKFLNYLQGFDKKASYPVRNKYKRFKANWWKDFFRKNPCYKLRNYEWMPYKQNESFLRNVCYDMKNLDQVHTTWTESYGDALMVELDLKFAINFDERYYTFLSEVNHLQAIGYRLPEEFNVLPQMNLIMKKLKVMTLTLMKYDHLYIDIPRHHLIMLKPFMIPIEISLRYACKSLSWGRSFSVSWTKNIDENIRKINKTNNAIEEKKKCIKDIFRDLKYQNFEFPCVVKIPKKYTIYLKIASSLLNDLNLCKQWIEGKVPSKITVGFQFDGGQILIKPKVPFLYKVISDVVFGFVNRYDKLDSVHFRPRKYQIECGDYLSNWFKVITSNDNYSQEEGTFLNSLYTAPRSLLQIKNENIRKRAIKLNYKFARAPLSEDHIDYSAFNTAWQYELLPNLDRLLTIDDSNENLFISKDKLPISPDYLLDDLKDISLKNELISSDEDKEDNTNEDDREDDLDIVKSYSSPVTTQLPVQEPLYFEELLGEDGNLLPLYLHHEKLPNSEDEEVIQQSHNALSENYASDECEQIETGSRKSSTEFHPLGRFSSSDETEYSFDFANFLQDINIKAGNITEDYNSSTSDSSASYRSNRYFKDWCKMPNDVGETDLEELGLDQISHYAESEEEFDKEYYMIKKGDLNKQGQGNLMKFRSSNNKEAKGETTKMNMAVRRLHRYSYISDIIGNKKVLKTLLEIQKSVVKFFEHLNECRVSITAITK</sequence>
<evidence type="ECO:0000313" key="2">
    <source>
        <dbReference type="Proteomes" id="UP000015103"/>
    </source>
</evidence>
<protein>
    <submittedName>
        <fullName evidence="1">Uncharacterized protein</fullName>
    </submittedName>
</protein>
<dbReference type="AlphaFoldDB" id="T1HK19"/>
<dbReference type="InParanoid" id="T1HK19"/>
<organism evidence="1 2">
    <name type="scientific">Rhodnius prolixus</name>
    <name type="common">Triatomid bug</name>
    <dbReference type="NCBI Taxonomy" id="13249"/>
    <lineage>
        <taxon>Eukaryota</taxon>
        <taxon>Metazoa</taxon>
        <taxon>Ecdysozoa</taxon>
        <taxon>Arthropoda</taxon>
        <taxon>Hexapoda</taxon>
        <taxon>Insecta</taxon>
        <taxon>Pterygota</taxon>
        <taxon>Neoptera</taxon>
        <taxon>Paraneoptera</taxon>
        <taxon>Hemiptera</taxon>
        <taxon>Heteroptera</taxon>
        <taxon>Panheteroptera</taxon>
        <taxon>Cimicomorpha</taxon>
        <taxon>Reduviidae</taxon>
        <taxon>Triatominae</taxon>
        <taxon>Rhodnius</taxon>
    </lineage>
</organism>
<reference evidence="1" key="1">
    <citation type="submission" date="2015-05" db="UniProtKB">
        <authorList>
            <consortium name="EnsemblMetazoa"/>
        </authorList>
    </citation>
    <scope>IDENTIFICATION</scope>
</reference>
<accession>T1HK19</accession>
<keyword evidence="2" id="KW-1185">Reference proteome</keyword>
<dbReference type="Proteomes" id="UP000015103">
    <property type="component" value="Unassembled WGS sequence"/>
</dbReference>
<name>T1HK19_RHOPR</name>
<dbReference type="EnsemblMetazoa" id="RPRC004392-RA">
    <property type="protein sequence ID" value="RPRC004392-PA"/>
    <property type="gene ID" value="RPRC004392"/>
</dbReference>
<dbReference type="HOGENOM" id="CLU_316713_0_0_1"/>
<proteinExistence type="predicted"/>
<dbReference type="VEuPathDB" id="VectorBase:RPRC004392"/>
<dbReference type="EMBL" id="ACPB03013229">
    <property type="status" value="NOT_ANNOTATED_CDS"/>
    <property type="molecule type" value="Genomic_DNA"/>
</dbReference>